<gene>
    <name evidence="1" type="ORF">N5C46_10515</name>
</gene>
<organism evidence="1 2">
    <name type="scientific">Rossellomorea vietnamensis</name>
    <dbReference type="NCBI Taxonomy" id="218284"/>
    <lineage>
        <taxon>Bacteria</taxon>
        <taxon>Bacillati</taxon>
        <taxon>Bacillota</taxon>
        <taxon>Bacilli</taxon>
        <taxon>Bacillales</taxon>
        <taxon>Bacillaceae</taxon>
        <taxon>Rossellomorea</taxon>
    </lineage>
</organism>
<evidence type="ECO:0000313" key="1">
    <source>
        <dbReference type="EMBL" id="UXH46448.1"/>
    </source>
</evidence>
<evidence type="ECO:0000313" key="2">
    <source>
        <dbReference type="Proteomes" id="UP001064027"/>
    </source>
</evidence>
<accession>A0ACD4CD60</accession>
<protein>
    <submittedName>
        <fullName evidence="1">Uncharacterized protein</fullName>
    </submittedName>
</protein>
<sequence length="214" mass="22962">MKIGNSMKELQKSIDENGIYFINVVEEDRPGIIKAIENFKEENEGFEGETGEQVTVPSCGSAPCNRLVPFRIRTATPFSSCGYESIEVDFAIDACCIHCVPEPCILEGATVTSPCPGEPPITGCEIAVNRVRAVGSLRLSLSIHSTPNCGFGLVTAANRETFCVNNVICYTCTPTPCPDFCQIGIGARSYAIEIDSLGNIQLTIAGFLVLPTCV</sequence>
<dbReference type="EMBL" id="CP104558">
    <property type="protein sequence ID" value="UXH46448.1"/>
    <property type="molecule type" value="Genomic_DNA"/>
</dbReference>
<keyword evidence="2" id="KW-1185">Reference proteome</keyword>
<dbReference type="Proteomes" id="UP001064027">
    <property type="component" value="Chromosome"/>
</dbReference>
<name>A0ACD4CD60_9BACI</name>
<reference evidence="1" key="1">
    <citation type="submission" date="2022-09" db="EMBL/GenBank/DDBJ databases">
        <title>Complete genome sequence of Rossellomorea vietnamensis strain RL-WG62, a newly isolated PGPR with the potential for plant salinity stress alleviation.</title>
        <authorList>
            <person name="Ren L."/>
            <person name="Wang G."/>
            <person name="Hu H."/>
        </authorList>
    </citation>
    <scope>NUCLEOTIDE SEQUENCE</scope>
    <source>
        <strain evidence="1">RL-WG62</strain>
    </source>
</reference>
<proteinExistence type="predicted"/>